<dbReference type="Proteomes" id="UP001156836">
    <property type="component" value="Unassembled WGS sequence"/>
</dbReference>
<gene>
    <name evidence="2" type="ORF">GCM10007860_35400</name>
</gene>
<accession>A0ABQ6C0P5</accession>
<dbReference type="SUPFAM" id="SSF47336">
    <property type="entry name" value="ACP-like"/>
    <property type="match status" value="1"/>
</dbReference>
<dbReference type="Gene3D" id="1.10.1200.10">
    <property type="entry name" value="ACP-like"/>
    <property type="match status" value="1"/>
</dbReference>
<reference evidence="3" key="1">
    <citation type="journal article" date="2019" name="Int. J. Syst. Evol. Microbiol.">
        <title>The Global Catalogue of Microorganisms (GCM) 10K type strain sequencing project: providing services to taxonomists for standard genome sequencing and annotation.</title>
        <authorList>
            <consortium name="The Broad Institute Genomics Platform"/>
            <consortium name="The Broad Institute Genome Sequencing Center for Infectious Disease"/>
            <person name="Wu L."/>
            <person name="Ma J."/>
        </authorList>
    </citation>
    <scope>NUCLEOTIDE SEQUENCE [LARGE SCALE GENOMIC DNA]</scope>
    <source>
        <strain evidence="3">NBRC 104970</strain>
    </source>
</reference>
<comment type="caution">
    <text evidence="2">The sequence shown here is derived from an EMBL/GenBank/DDBJ whole genome shotgun (WGS) entry which is preliminary data.</text>
</comment>
<dbReference type="InterPro" id="IPR009081">
    <property type="entry name" value="PP-bd_ACP"/>
</dbReference>
<evidence type="ECO:0000313" key="2">
    <source>
        <dbReference type="EMBL" id="GLS06356.1"/>
    </source>
</evidence>
<keyword evidence="3" id="KW-1185">Reference proteome</keyword>
<evidence type="ECO:0000259" key="1">
    <source>
        <dbReference type="PROSITE" id="PS50075"/>
    </source>
</evidence>
<protein>
    <recommendedName>
        <fullName evidence="1">Carrier domain-containing protein</fullName>
    </recommendedName>
</protein>
<sequence>MNPTQQRIVEICLQVIEMTHDEIGLNDEFRSFAHIDSLKSLDLMTALEREFKLKLPEAELREFETIGKVIAVVERYLPEMVAA</sequence>
<organism evidence="2 3">
    <name type="scientific">Chitiniphilus shinanonensis</name>
    <dbReference type="NCBI Taxonomy" id="553088"/>
    <lineage>
        <taxon>Bacteria</taxon>
        <taxon>Pseudomonadati</taxon>
        <taxon>Pseudomonadota</taxon>
        <taxon>Betaproteobacteria</taxon>
        <taxon>Neisseriales</taxon>
        <taxon>Chitinibacteraceae</taxon>
        <taxon>Chitiniphilus</taxon>
    </lineage>
</organism>
<dbReference type="RefSeq" id="WP_018746411.1">
    <property type="nucleotide sequence ID" value="NZ_BSOZ01000153.1"/>
</dbReference>
<evidence type="ECO:0000313" key="3">
    <source>
        <dbReference type="Proteomes" id="UP001156836"/>
    </source>
</evidence>
<name>A0ABQ6C0P5_9NEIS</name>
<dbReference type="EMBL" id="BSOZ01000153">
    <property type="protein sequence ID" value="GLS06356.1"/>
    <property type="molecule type" value="Genomic_DNA"/>
</dbReference>
<dbReference type="InterPro" id="IPR036736">
    <property type="entry name" value="ACP-like_sf"/>
</dbReference>
<dbReference type="Pfam" id="PF00550">
    <property type="entry name" value="PP-binding"/>
    <property type="match status" value="1"/>
</dbReference>
<dbReference type="PROSITE" id="PS50075">
    <property type="entry name" value="CARRIER"/>
    <property type="match status" value="1"/>
</dbReference>
<feature type="domain" description="Carrier" evidence="1">
    <location>
        <begin position="1"/>
        <end position="77"/>
    </location>
</feature>
<proteinExistence type="predicted"/>